<gene>
    <name evidence="1" type="ORF">AACH06_01185</name>
</gene>
<accession>A0ABU9BI50</accession>
<evidence type="ECO:0000313" key="2">
    <source>
        <dbReference type="Proteomes" id="UP001371218"/>
    </source>
</evidence>
<dbReference type="EMBL" id="JBBUTG010000001">
    <property type="protein sequence ID" value="MEK8029419.1"/>
    <property type="molecule type" value="Genomic_DNA"/>
</dbReference>
<organism evidence="1 2">
    <name type="scientific">Ideonella lacteola</name>
    <dbReference type="NCBI Taxonomy" id="2984193"/>
    <lineage>
        <taxon>Bacteria</taxon>
        <taxon>Pseudomonadati</taxon>
        <taxon>Pseudomonadota</taxon>
        <taxon>Betaproteobacteria</taxon>
        <taxon>Burkholderiales</taxon>
        <taxon>Sphaerotilaceae</taxon>
        <taxon>Ideonella</taxon>
    </lineage>
</organism>
<dbReference type="SUPFAM" id="SSF56059">
    <property type="entry name" value="Glutathione synthetase ATP-binding domain-like"/>
    <property type="match status" value="1"/>
</dbReference>
<protein>
    <submittedName>
        <fullName evidence="1">DUF3182 family protein</fullName>
    </submittedName>
</protein>
<dbReference type="Pfam" id="PF11379">
    <property type="entry name" value="DUF3182"/>
    <property type="match status" value="1"/>
</dbReference>
<dbReference type="RefSeq" id="WP_341423757.1">
    <property type="nucleotide sequence ID" value="NZ_JBBUTG010000001.1"/>
</dbReference>
<sequence length="411" mass="43772">MLAILAAPSAPQHHVWDSSSPPQAIRVDDVPGVVTRKVVAFQCSKVNSGPLDHDASSKRTVAQAIARLLGCDFVDGVDQVPATPGQGSGEAWAEGARYLVPTQTLTTDEAQRWGITRPEHLFGGVVPHPFVATKVISHPLVEPLAPAPPGWSPAHGSRIRDAVLPGYSVFSAEDARAAAGRLLAGGSVRLKDPAGVGGLGQWVIQSLDDLESHLADWSDDQLARHGLVLERNLREVSTLSVGQVMVGDQVAAYVGTQGLTLNHVGHEVYGGSQLEVCRGGFDALLQERLQPNVRRAVEQALQFHQAALDCFPGFFASRCNYDIAQGLDDHGQMLSGVLEQSWRIGGASGAEAVALQAFAGDPSLRRVRASTTEVYADEVVPPPGAWVLYDGPDGHGRRLVKYARVELDVDA</sequence>
<proteinExistence type="predicted"/>
<dbReference type="InterPro" id="IPR021519">
    <property type="entry name" value="DUF3182"/>
</dbReference>
<dbReference type="Proteomes" id="UP001371218">
    <property type="component" value="Unassembled WGS sequence"/>
</dbReference>
<evidence type="ECO:0000313" key="1">
    <source>
        <dbReference type="EMBL" id="MEK8029419.1"/>
    </source>
</evidence>
<reference evidence="1 2" key="1">
    <citation type="submission" date="2024-04" db="EMBL/GenBank/DDBJ databases">
        <title>Novel species of the genus Ideonella isolated from streams.</title>
        <authorList>
            <person name="Lu H."/>
        </authorList>
    </citation>
    <scope>NUCLEOTIDE SEQUENCE [LARGE SCALE GENOMIC DNA]</scope>
    <source>
        <strain evidence="1 2">DXS29W</strain>
    </source>
</reference>
<comment type="caution">
    <text evidence="1">The sequence shown here is derived from an EMBL/GenBank/DDBJ whole genome shotgun (WGS) entry which is preliminary data.</text>
</comment>
<keyword evidence="2" id="KW-1185">Reference proteome</keyword>
<name>A0ABU9BI50_9BURK</name>